<proteinExistence type="predicted"/>
<feature type="transmembrane region" description="Helical" evidence="8">
    <location>
        <begin position="308"/>
        <end position="326"/>
    </location>
</feature>
<gene>
    <name evidence="10" type="ORF">Q4T40_10975</name>
</gene>
<dbReference type="InterPro" id="IPR038731">
    <property type="entry name" value="RgtA/B/C-like"/>
</dbReference>
<evidence type="ECO:0000256" key="8">
    <source>
        <dbReference type="SAM" id="Phobius"/>
    </source>
</evidence>
<feature type="transmembrane region" description="Helical" evidence="8">
    <location>
        <begin position="286"/>
        <end position="302"/>
    </location>
</feature>
<evidence type="ECO:0000313" key="10">
    <source>
        <dbReference type="EMBL" id="MDT8901768.1"/>
    </source>
</evidence>
<dbReference type="RefSeq" id="WP_413780270.1">
    <property type="nucleotide sequence ID" value="NZ_JAUOZS010000001.1"/>
</dbReference>
<dbReference type="Pfam" id="PF13231">
    <property type="entry name" value="PMT_2"/>
    <property type="match status" value="1"/>
</dbReference>
<feature type="transmembrane region" description="Helical" evidence="8">
    <location>
        <begin position="7"/>
        <end position="25"/>
    </location>
</feature>
<evidence type="ECO:0000256" key="6">
    <source>
        <dbReference type="ARBA" id="ARBA00022989"/>
    </source>
</evidence>
<feature type="transmembrane region" description="Helical" evidence="8">
    <location>
        <begin position="248"/>
        <end position="274"/>
    </location>
</feature>
<dbReference type="PANTHER" id="PTHR33908">
    <property type="entry name" value="MANNOSYLTRANSFERASE YKCB-RELATED"/>
    <property type="match status" value="1"/>
</dbReference>
<keyword evidence="7 8" id="KW-0472">Membrane</keyword>
<feature type="transmembrane region" description="Helical" evidence="8">
    <location>
        <begin position="67"/>
        <end position="100"/>
    </location>
</feature>
<keyword evidence="6 8" id="KW-1133">Transmembrane helix</keyword>
<keyword evidence="4" id="KW-0808">Transferase</keyword>
<dbReference type="Proteomes" id="UP001254848">
    <property type="component" value="Unassembled WGS sequence"/>
</dbReference>
<evidence type="ECO:0000256" key="1">
    <source>
        <dbReference type="ARBA" id="ARBA00004651"/>
    </source>
</evidence>
<comment type="subcellular location">
    <subcellularLocation>
        <location evidence="1">Cell membrane</location>
        <topology evidence="1">Multi-pass membrane protein</topology>
    </subcellularLocation>
</comment>
<keyword evidence="3" id="KW-0328">Glycosyltransferase</keyword>
<evidence type="ECO:0000256" key="2">
    <source>
        <dbReference type="ARBA" id="ARBA00022475"/>
    </source>
</evidence>
<dbReference type="PANTHER" id="PTHR33908:SF3">
    <property type="entry name" value="UNDECAPRENYL PHOSPHATE-ALPHA-4-AMINO-4-DEOXY-L-ARABINOSE ARABINOSYL TRANSFERASE"/>
    <property type="match status" value="1"/>
</dbReference>
<evidence type="ECO:0000256" key="7">
    <source>
        <dbReference type="ARBA" id="ARBA00023136"/>
    </source>
</evidence>
<feature type="transmembrane region" description="Helical" evidence="8">
    <location>
        <begin position="338"/>
        <end position="358"/>
    </location>
</feature>
<sequence length="510" mass="57393">MTDRISFGTILIILIAAFVMFYNLGGIPLLDPDEPVYAETAKEMLSHNDFVSPRIYGEYWYDKPPMYYWLVAASFKLFGVSEFAARLPSAVLAILCALYVYSASSRMFGNRAGLAGALILVTSIEYFYLGKAAVTDITLNLFLTVALLAFLEKRYYLFYICAGLATVTKGPVGFLFPGAIIFIYMLLTRSFHLLREMKIPAGIVLFALAGLPWYIAMYAIHGNAFVDTFLGFHNITRFTSPEHPEGVLWYYFIPVFIIGFMPWTAIVIQSVWAALTDSQPQHGRPLLFLIIWAAFIFLFFTASRTKLVSYILPMYPPLAMVAGWYIDRLAARRRNARPFAWPLLFTVLGGLFAAGAVYGARQAMPALLPGAYLTAAVFVVMIIGTWFFVARRETERAFWLQIAGMAVFVVILMSLLFPPAAPAFHTRDLAKAFTAHYDGKSPVYVVKFLRPGFSFYAGVYGTELTPDHWKTPGKAYFVVRPADWEWLPEADKRKLKVLATADEKLLIVKQ</sequence>
<feature type="transmembrane region" description="Helical" evidence="8">
    <location>
        <begin position="397"/>
        <end position="417"/>
    </location>
</feature>
<evidence type="ECO:0000256" key="3">
    <source>
        <dbReference type="ARBA" id="ARBA00022676"/>
    </source>
</evidence>
<feature type="transmembrane region" description="Helical" evidence="8">
    <location>
        <begin position="112"/>
        <end position="129"/>
    </location>
</feature>
<keyword evidence="11" id="KW-1185">Reference proteome</keyword>
<feature type="transmembrane region" description="Helical" evidence="8">
    <location>
        <begin position="156"/>
        <end position="187"/>
    </location>
</feature>
<comment type="caution">
    <text evidence="10">The sequence shown here is derived from an EMBL/GenBank/DDBJ whole genome shotgun (WGS) entry which is preliminary data.</text>
</comment>
<feature type="transmembrane region" description="Helical" evidence="8">
    <location>
        <begin position="199"/>
        <end position="220"/>
    </location>
</feature>
<keyword evidence="5 8" id="KW-0812">Transmembrane</keyword>
<dbReference type="InterPro" id="IPR050297">
    <property type="entry name" value="LipidA_mod_glycosyltrf_83"/>
</dbReference>
<feature type="domain" description="Glycosyltransferase RgtA/B/C/D-like" evidence="9">
    <location>
        <begin position="62"/>
        <end position="213"/>
    </location>
</feature>
<organism evidence="10 11">
    <name type="scientific">Anaeroselena agilis</name>
    <dbReference type="NCBI Taxonomy" id="3063788"/>
    <lineage>
        <taxon>Bacteria</taxon>
        <taxon>Bacillati</taxon>
        <taxon>Bacillota</taxon>
        <taxon>Negativicutes</taxon>
        <taxon>Acetonemataceae</taxon>
        <taxon>Anaeroselena</taxon>
    </lineage>
</organism>
<name>A0ABU3NY92_9FIRM</name>
<evidence type="ECO:0000259" key="9">
    <source>
        <dbReference type="Pfam" id="PF13231"/>
    </source>
</evidence>
<reference evidence="10 11" key="1">
    <citation type="submission" date="2023-07" db="EMBL/GenBank/DDBJ databases">
        <title>The novel representative of Negativicutes class, Anaeroselena agilis gen. nov. sp. nov.</title>
        <authorList>
            <person name="Prokofeva M.I."/>
            <person name="Elcheninov A.G."/>
            <person name="Klyukina A."/>
            <person name="Kublanov I.V."/>
            <person name="Frolov E.N."/>
            <person name="Podosokorskaya O.A."/>
        </authorList>
    </citation>
    <scope>NUCLEOTIDE SEQUENCE [LARGE SCALE GENOMIC DNA]</scope>
    <source>
        <strain evidence="10 11">4137-cl</strain>
    </source>
</reference>
<dbReference type="EMBL" id="JAUOZS010000001">
    <property type="protein sequence ID" value="MDT8901768.1"/>
    <property type="molecule type" value="Genomic_DNA"/>
</dbReference>
<accession>A0ABU3NY92</accession>
<evidence type="ECO:0000256" key="4">
    <source>
        <dbReference type="ARBA" id="ARBA00022679"/>
    </source>
</evidence>
<evidence type="ECO:0000256" key="5">
    <source>
        <dbReference type="ARBA" id="ARBA00022692"/>
    </source>
</evidence>
<evidence type="ECO:0000313" key="11">
    <source>
        <dbReference type="Proteomes" id="UP001254848"/>
    </source>
</evidence>
<feature type="transmembrane region" description="Helical" evidence="8">
    <location>
        <begin position="370"/>
        <end position="390"/>
    </location>
</feature>
<protein>
    <submittedName>
        <fullName evidence="10">Glycosyltransferase family 39 protein</fullName>
    </submittedName>
</protein>
<keyword evidence="2" id="KW-1003">Cell membrane</keyword>